<dbReference type="AlphaFoldDB" id="A0A183GAM6"/>
<name>A0A183GAM6_HELPZ</name>
<gene>
    <name evidence="1" type="ORF">HPBE_LOCUS19082</name>
</gene>
<organism evidence="2 3">
    <name type="scientific">Heligmosomoides polygyrus</name>
    <name type="common">Parasitic roundworm</name>
    <dbReference type="NCBI Taxonomy" id="6339"/>
    <lineage>
        <taxon>Eukaryota</taxon>
        <taxon>Metazoa</taxon>
        <taxon>Ecdysozoa</taxon>
        <taxon>Nematoda</taxon>
        <taxon>Chromadorea</taxon>
        <taxon>Rhabditida</taxon>
        <taxon>Rhabditina</taxon>
        <taxon>Rhabditomorpha</taxon>
        <taxon>Strongyloidea</taxon>
        <taxon>Heligmosomidae</taxon>
        <taxon>Heligmosomoides</taxon>
    </lineage>
</organism>
<evidence type="ECO:0000313" key="1">
    <source>
        <dbReference type="EMBL" id="VDP13968.1"/>
    </source>
</evidence>
<reference evidence="3" key="2">
    <citation type="submission" date="2019-09" db="UniProtKB">
        <authorList>
            <consortium name="WormBaseParasite"/>
        </authorList>
    </citation>
    <scope>IDENTIFICATION</scope>
</reference>
<keyword evidence="2" id="KW-1185">Reference proteome</keyword>
<reference evidence="1 2" key="1">
    <citation type="submission" date="2018-11" db="EMBL/GenBank/DDBJ databases">
        <authorList>
            <consortium name="Pathogen Informatics"/>
        </authorList>
    </citation>
    <scope>NUCLEOTIDE SEQUENCE [LARGE SCALE GENOMIC DNA]</scope>
</reference>
<dbReference type="Proteomes" id="UP000050761">
    <property type="component" value="Unassembled WGS sequence"/>
</dbReference>
<accession>A0A183GAM6</accession>
<proteinExistence type="predicted"/>
<protein>
    <submittedName>
        <fullName evidence="1 3">Uncharacterized protein</fullName>
    </submittedName>
</protein>
<evidence type="ECO:0000313" key="2">
    <source>
        <dbReference type="Proteomes" id="UP000050761"/>
    </source>
</evidence>
<evidence type="ECO:0000313" key="3">
    <source>
        <dbReference type="WBParaSite" id="HPBE_0001908301-mRNA-1"/>
    </source>
</evidence>
<sequence length="85" mass="9206">MCHGGEKDRPSAPFTGFPPLAVAVNERVLCSRVFRQRFLPSFAAFGSICEGIERTACESQASVDRGMPLASPIYVILPAILPVRV</sequence>
<dbReference type="WBParaSite" id="HPBE_0001908301-mRNA-1">
    <property type="protein sequence ID" value="HPBE_0001908301-mRNA-1"/>
    <property type="gene ID" value="HPBE_0001908301"/>
</dbReference>
<accession>A0A3P8BXL4</accession>
<dbReference type="EMBL" id="UZAH01031121">
    <property type="protein sequence ID" value="VDP13968.1"/>
    <property type="molecule type" value="Genomic_DNA"/>
</dbReference>